<accession>A0ACC0WP91</accession>
<evidence type="ECO:0000313" key="1">
    <source>
        <dbReference type="EMBL" id="KAI9920678.1"/>
    </source>
</evidence>
<evidence type="ECO:0000313" key="2">
    <source>
        <dbReference type="Proteomes" id="UP001163321"/>
    </source>
</evidence>
<dbReference type="EMBL" id="CM047580">
    <property type="protein sequence ID" value="KAI9920678.1"/>
    <property type="molecule type" value="Genomic_DNA"/>
</dbReference>
<name>A0ACC0WP91_9STRA</name>
<keyword evidence="2" id="KW-1185">Reference proteome</keyword>
<dbReference type="Proteomes" id="UP001163321">
    <property type="component" value="Chromosome 1"/>
</dbReference>
<organism evidence="1 2">
    <name type="scientific">Peronosclerospora sorghi</name>
    <dbReference type="NCBI Taxonomy" id="230839"/>
    <lineage>
        <taxon>Eukaryota</taxon>
        <taxon>Sar</taxon>
        <taxon>Stramenopiles</taxon>
        <taxon>Oomycota</taxon>
        <taxon>Peronosporomycetes</taxon>
        <taxon>Peronosporales</taxon>
        <taxon>Peronosporaceae</taxon>
        <taxon>Peronosclerospora</taxon>
    </lineage>
</organism>
<comment type="caution">
    <text evidence="1">The sequence shown here is derived from an EMBL/GenBank/DDBJ whole genome shotgun (WGS) entry which is preliminary data.</text>
</comment>
<protein>
    <submittedName>
        <fullName evidence="1">Uncharacterized protein</fullName>
    </submittedName>
</protein>
<proteinExistence type="predicted"/>
<reference evidence="1 2" key="1">
    <citation type="journal article" date="2022" name="bioRxiv">
        <title>The genome of the oomycete Peronosclerospora sorghi, a cosmopolitan pathogen of maize and sorghum, is inflated with dispersed pseudogenes.</title>
        <authorList>
            <person name="Fletcher K."/>
            <person name="Martin F."/>
            <person name="Isakeit T."/>
            <person name="Cavanaugh K."/>
            <person name="Magill C."/>
            <person name="Michelmore R."/>
        </authorList>
    </citation>
    <scope>NUCLEOTIDE SEQUENCE [LARGE SCALE GENOMIC DNA]</scope>
    <source>
        <strain evidence="1">P6</strain>
    </source>
</reference>
<gene>
    <name evidence="1" type="ORF">PsorP6_001637</name>
</gene>
<sequence length="100" mass="11527">MERARCFSRQGKRLSEIAKGTKDEVQLAIHRTVRNVLELFMPDVKMEIFRKTRDLVGTDATVAKTWAAIETSTCLSKAWHCPRGSYIHAYDWKLSSLSWP</sequence>